<protein>
    <recommendedName>
        <fullName evidence="7 12">Coproporphyrinogen III oxidase</fullName>
        <ecNumber evidence="6 12">1.3.3.15</ecNumber>
    </recommendedName>
</protein>
<keyword evidence="11 12" id="KW-0350">Heme biosynthesis</keyword>
<evidence type="ECO:0000256" key="5">
    <source>
        <dbReference type="ARBA" id="ARBA00008310"/>
    </source>
</evidence>
<dbReference type="Gene3D" id="3.90.660.20">
    <property type="entry name" value="Protoporphyrinogen oxidase, mitochondrial, domain 2"/>
    <property type="match status" value="1"/>
</dbReference>
<evidence type="ECO:0000256" key="9">
    <source>
        <dbReference type="ARBA" id="ARBA00022827"/>
    </source>
</evidence>
<dbReference type="PANTHER" id="PTHR42923:SF3">
    <property type="entry name" value="PROTOPORPHYRINOGEN OXIDASE"/>
    <property type="match status" value="1"/>
</dbReference>
<comment type="pathway">
    <text evidence="4 12">Porphyrin-containing compound metabolism; protoheme biosynthesis.</text>
</comment>
<comment type="function">
    <text evidence="3 12">Involved in coproporphyrin-dependent heme b biosynthesis. Catalyzes the oxidation of coproporphyrinogen III to coproporphyrin III.</text>
</comment>
<dbReference type="SUPFAM" id="SSF51905">
    <property type="entry name" value="FAD/NAD(P)-binding domain"/>
    <property type="match status" value="1"/>
</dbReference>
<evidence type="ECO:0000259" key="13">
    <source>
        <dbReference type="Pfam" id="PF01593"/>
    </source>
</evidence>
<keyword evidence="9 12" id="KW-0274">FAD</keyword>
<evidence type="ECO:0000256" key="10">
    <source>
        <dbReference type="ARBA" id="ARBA00023002"/>
    </source>
</evidence>
<dbReference type="PANTHER" id="PTHR42923">
    <property type="entry name" value="PROTOPORPHYRINOGEN OXIDASE"/>
    <property type="match status" value="1"/>
</dbReference>
<evidence type="ECO:0000313" key="15">
    <source>
        <dbReference type="Proteomes" id="UP001209654"/>
    </source>
</evidence>
<gene>
    <name evidence="14" type="ORF">AHIS1636_14060</name>
</gene>
<comment type="similarity">
    <text evidence="5 12">Belongs to the protoporphyrinogen/coproporphyrinogen oxidase family. Coproporphyrinogen III oxidase subfamily.</text>
</comment>
<evidence type="ECO:0000256" key="7">
    <source>
        <dbReference type="ARBA" id="ARBA00019046"/>
    </source>
</evidence>
<evidence type="ECO:0000256" key="8">
    <source>
        <dbReference type="ARBA" id="ARBA00022630"/>
    </source>
</evidence>
<evidence type="ECO:0000256" key="4">
    <source>
        <dbReference type="ARBA" id="ARBA00004744"/>
    </source>
</evidence>
<accession>A0ABQ5MSK4</accession>
<evidence type="ECO:0000256" key="11">
    <source>
        <dbReference type="ARBA" id="ARBA00023133"/>
    </source>
</evidence>
<evidence type="ECO:0000256" key="1">
    <source>
        <dbReference type="ARBA" id="ARBA00001755"/>
    </source>
</evidence>
<comment type="cofactor">
    <cofactor evidence="2 12">
        <name>FAD</name>
        <dbReference type="ChEBI" id="CHEBI:57692"/>
    </cofactor>
</comment>
<evidence type="ECO:0000256" key="6">
    <source>
        <dbReference type="ARBA" id="ARBA00012402"/>
    </source>
</evidence>
<feature type="domain" description="Amine oxidase" evidence="13">
    <location>
        <begin position="20"/>
        <end position="466"/>
    </location>
</feature>
<proteinExistence type="inferred from homology"/>
<comment type="catalytic activity">
    <reaction evidence="1">
        <text>coproporphyrinogen III + 3 O2 = coproporphyrin III + 3 H2O2</text>
        <dbReference type="Rhea" id="RHEA:43436"/>
        <dbReference type="ChEBI" id="CHEBI:15379"/>
        <dbReference type="ChEBI" id="CHEBI:16240"/>
        <dbReference type="ChEBI" id="CHEBI:57309"/>
        <dbReference type="ChEBI" id="CHEBI:131725"/>
        <dbReference type="EC" id="1.3.3.15"/>
    </reaction>
    <physiologicalReaction direction="left-to-right" evidence="1">
        <dbReference type="Rhea" id="RHEA:43437"/>
    </physiologicalReaction>
</comment>
<dbReference type="EC" id="1.3.3.15" evidence="6 12"/>
<keyword evidence="8 12" id="KW-0285">Flavoprotein</keyword>
<name>A0ABQ5MSK4_9MICC</name>
<dbReference type="InterPro" id="IPR002937">
    <property type="entry name" value="Amino_oxidase"/>
</dbReference>
<dbReference type="InterPro" id="IPR004572">
    <property type="entry name" value="Protoporphyrinogen_oxidase"/>
</dbReference>
<keyword evidence="15" id="KW-1185">Reference proteome</keyword>
<dbReference type="EMBL" id="BRVS01000005">
    <property type="protein sequence ID" value="GLB66967.1"/>
    <property type="molecule type" value="Genomic_DNA"/>
</dbReference>
<evidence type="ECO:0000256" key="12">
    <source>
        <dbReference type="RuleBase" id="RU364052"/>
    </source>
</evidence>
<dbReference type="InterPro" id="IPR036188">
    <property type="entry name" value="FAD/NAD-bd_sf"/>
</dbReference>
<evidence type="ECO:0000256" key="2">
    <source>
        <dbReference type="ARBA" id="ARBA00001974"/>
    </source>
</evidence>
<dbReference type="RefSeq" id="WP_264795102.1">
    <property type="nucleotide sequence ID" value="NZ_BRVS01000005.1"/>
</dbReference>
<reference evidence="14 15" key="1">
    <citation type="journal article" date="2023" name="Int. J. Syst. Evol. Microbiol.">
        <title>Arthrobacter mangrovi sp. nov., an actinobacterium isolated from the rhizosphere of a mangrove.</title>
        <authorList>
            <person name="Hamada M."/>
            <person name="Saitou S."/>
            <person name="Enomoto N."/>
            <person name="Nanri K."/>
            <person name="Hidaka K."/>
            <person name="Miura T."/>
            <person name="Tamura T."/>
        </authorList>
    </citation>
    <scope>NUCLEOTIDE SEQUENCE [LARGE SCALE GENOMIC DNA]</scope>
    <source>
        <strain evidence="14 15">NBRC 112813</strain>
    </source>
</reference>
<dbReference type="Proteomes" id="UP001209654">
    <property type="component" value="Unassembled WGS sequence"/>
</dbReference>
<organism evidence="14 15">
    <name type="scientific">Arthrobacter mangrovi</name>
    <dbReference type="NCBI Taxonomy" id="2966350"/>
    <lineage>
        <taxon>Bacteria</taxon>
        <taxon>Bacillati</taxon>
        <taxon>Actinomycetota</taxon>
        <taxon>Actinomycetes</taxon>
        <taxon>Micrococcales</taxon>
        <taxon>Micrococcaceae</taxon>
        <taxon>Arthrobacter</taxon>
    </lineage>
</organism>
<keyword evidence="12" id="KW-0963">Cytoplasm</keyword>
<dbReference type="NCBIfam" id="TIGR00562">
    <property type="entry name" value="proto_IX_ox"/>
    <property type="match status" value="1"/>
</dbReference>
<evidence type="ECO:0000313" key="14">
    <source>
        <dbReference type="EMBL" id="GLB66967.1"/>
    </source>
</evidence>
<evidence type="ECO:0000256" key="3">
    <source>
        <dbReference type="ARBA" id="ARBA00002185"/>
    </source>
</evidence>
<keyword evidence="10 12" id="KW-0560">Oxidoreductase</keyword>
<dbReference type="InterPro" id="IPR050464">
    <property type="entry name" value="Zeta_carotene_desat/Oxidored"/>
</dbReference>
<sequence>MPHRAQQSRLPAAIVVGGGIAGLVSARELALHGVKVTVLEAAERCGGCVTRHEVAGFLLDAGAESFATRTRTVSDLAAELGLGAELVQPDPAGAWLQLPDSVQPLPKSGILGIPADPLDPAIVAAIGRTAALRAAADKVLPLGNLLSKEGLSLGELVRARMGGTVLERLVAPVAAGVYSADPDVLDVDSVAPGLRASVASHGSLQAAVGALRSAAPAGSAVAGIDGGMGRLTEALLADLARHGVAVHTGAKVSAVSRRDGVWRVESEAGPFTAEGLVMAADGGTAVDLLAPELPGLGALRPGPGPAVALVTLVLDEPELDAKPRGTGLLVAAGTRGVRAKALTHATAKWPWLAEQTGPGTHVLRLSYGRATGHPEAAGGEDYTGWTDEALYRQALTDATALLGVPVIDADILGWKVVRWTGALPSATVGHRDRVAAVRELAGSSHRLQVAGAWLAGTGLVAVVADARARSRQLAAELATQPPSS</sequence>
<comment type="caution">
    <text evidence="14">The sequence shown here is derived from an EMBL/GenBank/DDBJ whole genome shotgun (WGS) entry which is preliminary data.</text>
</comment>
<dbReference type="SUPFAM" id="SSF54373">
    <property type="entry name" value="FAD-linked reductases, C-terminal domain"/>
    <property type="match status" value="1"/>
</dbReference>
<dbReference type="Gene3D" id="3.50.50.60">
    <property type="entry name" value="FAD/NAD(P)-binding domain"/>
    <property type="match status" value="1"/>
</dbReference>
<comment type="subcellular location">
    <subcellularLocation>
        <location evidence="12">Cytoplasm</location>
    </subcellularLocation>
</comment>
<dbReference type="Pfam" id="PF01593">
    <property type="entry name" value="Amino_oxidase"/>
    <property type="match status" value="1"/>
</dbReference>
<dbReference type="Gene3D" id="1.10.3110.10">
    <property type="entry name" value="protoporphyrinogen ix oxidase, domain 3"/>
    <property type="match status" value="1"/>
</dbReference>